<keyword evidence="4 7" id="KW-0812">Transmembrane</keyword>
<dbReference type="InterPro" id="IPR003663">
    <property type="entry name" value="Sugar/inositol_transpt"/>
</dbReference>
<evidence type="ECO:0000313" key="10">
    <source>
        <dbReference type="Proteomes" id="UP000544331"/>
    </source>
</evidence>
<dbReference type="SUPFAM" id="SSF103473">
    <property type="entry name" value="MFS general substrate transporter"/>
    <property type="match status" value="1"/>
</dbReference>
<evidence type="ECO:0000256" key="4">
    <source>
        <dbReference type="ARBA" id="ARBA00022692"/>
    </source>
</evidence>
<dbReference type="GO" id="GO:0016020">
    <property type="term" value="C:membrane"/>
    <property type="evidence" value="ECO:0007669"/>
    <property type="project" value="UniProtKB-SubCell"/>
</dbReference>
<dbReference type="InterPro" id="IPR050360">
    <property type="entry name" value="MFS_Sugar_Transporters"/>
</dbReference>
<reference evidence="9 10" key="1">
    <citation type="submission" date="2020-05" db="EMBL/GenBank/DDBJ databases">
        <title>Identification and distribution of gene clusters putatively required for synthesis of sphingolipid metabolism inhibitors in phylogenetically diverse species of the filamentous fungus Fusarium.</title>
        <authorList>
            <person name="Kim H.-S."/>
            <person name="Busman M."/>
            <person name="Brown D.W."/>
            <person name="Divon H."/>
            <person name="Uhlig S."/>
            <person name="Proctor R.H."/>
        </authorList>
    </citation>
    <scope>NUCLEOTIDE SEQUENCE [LARGE SCALE GENOMIC DNA]</scope>
    <source>
        <strain evidence="9 10">NRRL 66235</strain>
    </source>
</reference>
<organism evidence="9 10">
    <name type="scientific">Fusarium mundagurra</name>
    <dbReference type="NCBI Taxonomy" id="1567541"/>
    <lineage>
        <taxon>Eukaryota</taxon>
        <taxon>Fungi</taxon>
        <taxon>Dikarya</taxon>
        <taxon>Ascomycota</taxon>
        <taxon>Pezizomycotina</taxon>
        <taxon>Sordariomycetes</taxon>
        <taxon>Hypocreomycetidae</taxon>
        <taxon>Hypocreales</taxon>
        <taxon>Nectriaceae</taxon>
        <taxon>Fusarium</taxon>
        <taxon>Fusarium fujikuroi species complex</taxon>
    </lineage>
</organism>
<feature type="transmembrane region" description="Helical" evidence="7">
    <location>
        <begin position="240"/>
        <end position="258"/>
    </location>
</feature>
<dbReference type="PANTHER" id="PTHR48022:SF14">
    <property type="entry name" value="MAJOR FACILITATOR SUPERFAMILY (MFS) PROFILE DOMAIN-CONTAINING PROTEIN-RELATED"/>
    <property type="match status" value="1"/>
</dbReference>
<evidence type="ECO:0000256" key="6">
    <source>
        <dbReference type="ARBA" id="ARBA00023136"/>
    </source>
</evidence>
<feature type="domain" description="Major facilitator superfamily (MFS) profile" evidence="8">
    <location>
        <begin position="1"/>
        <end position="262"/>
    </location>
</feature>
<protein>
    <submittedName>
        <fullName evidence="9">Quinate transport</fullName>
    </submittedName>
</protein>
<dbReference type="InterPro" id="IPR005828">
    <property type="entry name" value="MFS_sugar_transport-like"/>
</dbReference>
<dbReference type="AlphaFoldDB" id="A0A8H6DNC3"/>
<dbReference type="InterPro" id="IPR005829">
    <property type="entry name" value="Sugar_transporter_CS"/>
</dbReference>
<evidence type="ECO:0000256" key="3">
    <source>
        <dbReference type="ARBA" id="ARBA00022448"/>
    </source>
</evidence>
<dbReference type="InterPro" id="IPR036259">
    <property type="entry name" value="MFS_trans_sf"/>
</dbReference>
<dbReference type="OrthoDB" id="8120565at2759"/>
<feature type="transmembrane region" description="Helical" evidence="7">
    <location>
        <begin position="107"/>
        <end position="131"/>
    </location>
</feature>
<evidence type="ECO:0000259" key="8">
    <source>
        <dbReference type="PROSITE" id="PS50850"/>
    </source>
</evidence>
<keyword evidence="10" id="KW-1185">Reference proteome</keyword>
<comment type="similarity">
    <text evidence="2">Belongs to the major facilitator superfamily. Sugar transporter (TC 2.A.1.1) family.</text>
</comment>
<dbReference type="EMBL" id="JAAOAN010000069">
    <property type="protein sequence ID" value="KAF5723284.1"/>
    <property type="molecule type" value="Genomic_DNA"/>
</dbReference>
<keyword evidence="3" id="KW-0813">Transport</keyword>
<dbReference type="InterPro" id="IPR020846">
    <property type="entry name" value="MFS_dom"/>
</dbReference>
<gene>
    <name evidence="9" type="ORF">FMUND_1918</name>
</gene>
<name>A0A8H6DNC3_9HYPO</name>
<dbReference type="PROSITE" id="PS50850">
    <property type="entry name" value="MFS"/>
    <property type="match status" value="1"/>
</dbReference>
<comment type="caution">
    <text evidence="9">The sequence shown here is derived from an EMBL/GenBank/DDBJ whole genome shotgun (WGS) entry which is preliminary data.</text>
</comment>
<dbReference type="Pfam" id="PF00083">
    <property type="entry name" value="Sugar_tr"/>
    <property type="match status" value="1"/>
</dbReference>
<feature type="transmembrane region" description="Helical" evidence="7">
    <location>
        <begin position="178"/>
        <end position="197"/>
    </location>
</feature>
<evidence type="ECO:0000313" key="9">
    <source>
        <dbReference type="EMBL" id="KAF5723284.1"/>
    </source>
</evidence>
<comment type="subcellular location">
    <subcellularLocation>
        <location evidence="1">Membrane</location>
        <topology evidence="1">Multi-pass membrane protein</topology>
    </subcellularLocation>
</comment>
<keyword evidence="5 7" id="KW-1133">Transmembrane helix</keyword>
<evidence type="ECO:0000256" key="5">
    <source>
        <dbReference type="ARBA" id="ARBA00022989"/>
    </source>
</evidence>
<accession>A0A8H6DNC3</accession>
<dbReference type="PRINTS" id="PR00171">
    <property type="entry name" value="SUGRTRNSPORT"/>
</dbReference>
<evidence type="ECO:0000256" key="7">
    <source>
        <dbReference type="SAM" id="Phobius"/>
    </source>
</evidence>
<evidence type="ECO:0000256" key="2">
    <source>
        <dbReference type="ARBA" id="ARBA00010992"/>
    </source>
</evidence>
<dbReference type="PANTHER" id="PTHR48022">
    <property type="entry name" value="PLASTIDIC GLUCOSE TRANSPORTER 4"/>
    <property type="match status" value="1"/>
</dbReference>
<dbReference type="Gene3D" id="1.20.1250.20">
    <property type="entry name" value="MFS general substrate transporter like domains"/>
    <property type="match status" value="1"/>
</dbReference>
<dbReference type="PROSITE" id="PS00216">
    <property type="entry name" value="SUGAR_TRANSPORT_1"/>
    <property type="match status" value="1"/>
</dbReference>
<feature type="transmembrane region" description="Helical" evidence="7">
    <location>
        <begin position="209"/>
        <end position="228"/>
    </location>
</feature>
<dbReference type="Proteomes" id="UP000544331">
    <property type="component" value="Unassembled WGS sequence"/>
</dbReference>
<dbReference type="GO" id="GO:0005351">
    <property type="term" value="F:carbohydrate:proton symporter activity"/>
    <property type="evidence" value="ECO:0007669"/>
    <property type="project" value="TreeGrafter"/>
</dbReference>
<feature type="transmembrane region" description="Helical" evidence="7">
    <location>
        <begin position="138"/>
        <end position="158"/>
    </location>
</feature>
<keyword evidence="6 7" id="KW-0472">Membrane</keyword>
<proteinExistence type="inferred from homology"/>
<sequence length="828" mass="93134">MRQRDEDSLHALAQLRRVPATDDRVQAEWKGILTEIRFQQEILSQEHPNDSGIILELKQWGDLFRPRCLKRTAVALGIPWFQQFSGINAFVYYAPTFFKALGQDDNMVLILSGMVNICQLAAGIPTFLYLDKMGRRKLAIFGGAAMAVPHLIMSGVVGKFDGKWEAYPGMCWLGVALIYIYVLCYACSYGPLAWALPAEVFPSSRRAKGVGAATAMVWLANFIIGVVVPEMIIKIGWGTYLFFGIFCALASIFSFFLVPETANKSLEQVSQLFVDLRVSLVDTAITVAGAVRQHNLDRGKLRANQCYGVYANPERSRRLERSCCNMARVEHAKVWAGLTEIGLRDMPGPQEIGSYGLAPAARSLQEGEYWALESVVNLSSNGRPVESDQEEIYWKRALVSEEQHHYHLVILTPISHPCPQLGLLPEISFLCQLHASLAANPTKSFLIRVMLLVAPVRPSKHLEFGTSYSDQTIRSMSRRYQKGIRKHPFDTTDRDHHYISVLPLRAVHSPLLLNAICTASARFLTRVSSLQDPDRIIEYTGVQLPDLKMGSAIHYHNKCISHLMGVAADPINSCSDDALAAITILRYHEQHILPAPITRLSRLLSAPYPSSQNDADGLLHLILQPPRGSDVYATSLSSLRFSTCFIAFRQEVWSVLMHRRPFRLPILPAENYGIVDDTLAADDYDWTNRVLIWCADPIDNRTRSQQWEAIKDFQRDWDEKRPPHFAPLYYRERNPSEESARIVLAMHDTKIQLGIGGRAAHKALEELMREATRRVCGLAMSQKWCQEGMVTAVVGLSMCGEYFQDPGEQAAIMELVTLLERDHAWPAN</sequence>
<evidence type="ECO:0000256" key="1">
    <source>
        <dbReference type="ARBA" id="ARBA00004141"/>
    </source>
</evidence>